<reference evidence="1 2" key="1">
    <citation type="submission" date="2024-08" db="EMBL/GenBank/DDBJ databases">
        <title>Pantoea ronii - a newly identified human opportunistic pathogen.</title>
        <authorList>
            <person name="Keidar-Friedman D."/>
            <person name="Sorek N."/>
            <person name="Leshin-Carmel D."/>
            <person name="Tsur A."/>
            <person name="Amsalem M."/>
            <person name="Tolkach D."/>
            <person name="Brosh-Nissimov T."/>
        </authorList>
    </citation>
    <scope>NUCLEOTIDE SEQUENCE [LARGE SCALE GENOMIC DNA]</scope>
    <source>
        <strain evidence="1 2">AA23256</strain>
    </source>
</reference>
<organism evidence="1 2">
    <name type="scientific">Pantoea osteomyelitidis</name>
    <dbReference type="NCBI Taxonomy" id="3230026"/>
    <lineage>
        <taxon>Bacteria</taxon>
        <taxon>Pseudomonadati</taxon>
        <taxon>Pseudomonadota</taxon>
        <taxon>Gammaproteobacteria</taxon>
        <taxon>Enterobacterales</taxon>
        <taxon>Erwiniaceae</taxon>
        <taxon>Pantoea</taxon>
    </lineage>
</organism>
<gene>
    <name evidence="1" type="ORF">ABU178_14190</name>
</gene>
<dbReference type="EMBL" id="JBGFSN010000005">
    <property type="protein sequence ID" value="MFH8135315.1"/>
    <property type="molecule type" value="Genomic_DNA"/>
</dbReference>
<dbReference type="Pfam" id="PF13997">
    <property type="entry name" value="YqjK"/>
    <property type="match status" value="1"/>
</dbReference>
<evidence type="ECO:0000313" key="2">
    <source>
        <dbReference type="Proteomes" id="UP001611251"/>
    </source>
</evidence>
<dbReference type="Proteomes" id="UP001611251">
    <property type="component" value="Unassembled WGS sequence"/>
</dbReference>
<accession>A0ABW7PYB2</accession>
<comment type="caution">
    <text evidence="1">The sequence shown here is derived from an EMBL/GenBank/DDBJ whole genome shotgun (WGS) entry which is preliminary data.</text>
</comment>
<protein>
    <submittedName>
        <fullName evidence="1">YqjK-like family protein</fullName>
    </submittedName>
</protein>
<dbReference type="InterPro" id="IPR025612">
    <property type="entry name" value="YqjK"/>
</dbReference>
<dbReference type="RefSeq" id="WP_397216012.1">
    <property type="nucleotide sequence ID" value="NZ_JBGFSN010000005.1"/>
</dbReference>
<evidence type="ECO:0000313" key="1">
    <source>
        <dbReference type="EMBL" id="MFH8135315.1"/>
    </source>
</evidence>
<keyword evidence="2" id="KW-1185">Reference proteome</keyword>
<sequence length="94" mass="11164">MSRRQREARIHDLLNEVQQQRLDLSAAKRDWLLGTAQYDRGWLTLLSLRRYLAIGSSALAIWSVRNPNFLMRWAKRGFGFWSTWRLIKSTLSTR</sequence>
<name>A0ABW7PYB2_9GAMM</name>
<proteinExistence type="predicted"/>